<dbReference type="Gene3D" id="2.10.90.10">
    <property type="entry name" value="Cystine-knot cytokines"/>
    <property type="match status" value="1"/>
</dbReference>
<feature type="chain" id="PRO_5035835734" evidence="1">
    <location>
        <begin position="19"/>
        <end position="134"/>
    </location>
</feature>
<evidence type="ECO:0000313" key="3">
    <source>
        <dbReference type="Proteomes" id="UP000678393"/>
    </source>
</evidence>
<reference evidence="2" key="1">
    <citation type="submission" date="2021-04" db="EMBL/GenBank/DDBJ databases">
        <authorList>
            <consortium name="Molecular Ecology Group"/>
        </authorList>
    </citation>
    <scope>NUCLEOTIDE SEQUENCE</scope>
</reference>
<feature type="non-terminal residue" evidence="2">
    <location>
        <position position="1"/>
    </location>
</feature>
<dbReference type="InterPro" id="IPR029034">
    <property type="entry name" value="Cystine-knot_cytokine"/>
</dbReference>
<dbReference type="OrthoDB" id="6381819at2759"/>
<evidence type="ECO:0000313" key="2">
    <source>
        <dbReference type="EMBL" id="CAG5130373.1"/>
    </source>
</evidence>
<sequence>IMLALLSAVPSLFTSMESVIPASRSQILKAILNNKYSSKRSEEIAEAQSHVECCPSETRFKQIRGGLSREGKVVELYRNQRTVQKFYETSCKPEFKDRPCQLVASEDRQMSRCVQKYSYVYAILKDYNVEESYG</sequence>
<dbReference type="SUPFAM" id="SSF57501">
    <property type="entry name" value="Cystine-knot cytokines"/>
    <property type="match status" value="1"/>
</dbReference>
<keyword evidence="1" id="KW-0732">Signal</keyword>
<proteinExistence type="predicted"/>
<name>A0A8S3ZLH3_9EUPU</name>
<dbReference type="EMBL" id="CAJHNH020003998">
    <property type="protein sequence ID" value="CAG5130373.1"/>
    <property type="molecule type" value="Genomic_DNA"/>
</dbReference>
<feature type="signal peptide" evidence="1">
    <location>
        <begin position="1"/>
        <end position="18"/>
    </location>
</feature>
<dbReference type="AlphaFoldDB" id="A0A8S3ZLH3"/>
<gene>
    <name evidence="2" type="ORF">CUNI_LOCUS15931</name>
</gene>
<organism evidence="2 3">
    <name type="scientific">Candidula unifasciata</name>
    <dbReference type="NCBI Taxonomy" id="100452"/>
    <lineage>
        <taxon>Eukaryota</taxon>
        <taxon>Metazoa</taxon>
        <taxon>Spiralia</taxon>
        <taxon>Lophotrochozoa</taxon>
        <taxon>Mollusca</taxon>
        <taxon>Gastropoda</taxon>
        <taxon>Heterobranchia</taxon>
        <taxon>Euthyneura</taxon>
        <taxon>Panpulmonata</taxon>
        <taxon>Eupulmonata</taxon>
        <taxon>Stylommatophora</taxon>
        <taxon>Helicina</taxon>
        <taxon>Helicoidea</taxon>
        <taxon>Geomitridae</taxon>
        <taxon>Candidula</taxon>
    </lineage>
</organism>
<keyword evidence="3" id="KW-1185">Reference proteome</keyword>
<protein>
    <submittedName>
        <fullName evidence="2">Uncharacterized protein</fullName>
    </submittedName>
</protein>
<comment type="caution">
    <text evidence="2">The sequence shown here is derived from an EMBL/GenBank/DDBJ whole genome shotgun (WGS) entry which is preliminary data.</text>
</comment>
<dbReference type="Proteomes" id="UP000678393">
    <property type="component" value="Unassembled WGS sequence"/>
</dbReference>
<accession>A0A8S3ZLH3</accession>
<evidence type="ECO:0000256" key="1">
    <source>
        <dbReference type="SAM" id="SignalP"/>
    </source>
</evidence>